<reference evidence="1 2" key="1">
    <citation type="submission" date="2021-02" db="EMBL/GenBank/DDBJ databases">
        <title>Paracoccus methylovroum sp.nov., a new methanol and methylamine utilizing methylotrophic denitrifer.</title>
        <authorList>
            <person name="Timsy T."/>
            <person name="Behrendt U."/>
            <person name="Ulrich A."/>
            <person name="Spanner T."/>
            <person name="Foesel B.U."/>
            <person name="Horn M.A."/>
            <person name="Kolb S."/>
        </authorList>
    </citation>
    <scope>NUCLEOTIDE SEQUENCE [LARGE SCALE GENOMIC DNA]</scope>
    <source>
        <strain evidence="1 2">H4-D09</strain>
    </source>
</reference>
<protein>
    <recommendedName>
        <fullName evidence="3">PASTA domain-containing protein</fullName>
    </recommendedName>
</protein>
<evidence type="ECO:0000313" key="1">
    <source>
        <dbReference type="EMBL" id="QRZ12667.1"/>
    </source>
</evidence>
<accession>A0ABX7JEM0</accession>
<dbReference type="EMBL" id="CP070368">
    <property type="protein sequence ID" value="QRZ12667.1"/>
    <property type="molecule type" value="Genomic_DNA"/>
</dbReference>
<organism evidence="1 2">
    <name type="scientific">Paracoccus methylovorus</name>
    <dbReference type="NCBI Taxonomy" id="2812658"/>
    <lineage>
        <taxon>Bacteria</taxon>
        <taxon>Pseudomonadati</taxon>
        <taxon>Pseudomonadota</taxon>
        <taxon>Alphaproteobacteria</taxon>
        <taxon>Rhodobacterales</taxon>
        <taxon>Paracoccaceae</taxon>
        <taxon>Paracoccus</taxon>
    </lineage>
</organism>
<dbReference type="RefSeq" id="WP_205293695.1">
    <property type="nucleotide sequence ID" value="NZ_CP070368.1"/>
</dbReference>
<evidence type="ECO:0000313" key="2">
    <source>
        <dbReference type="Proteomes" id="UP000663629"/>
    </source>
</evidence>
<keyword evidence="2" id="KW-1185">Reference proteome</keyword>
<evidence type="ECO:0008006" key="3">
    <source>
        <dbReference type="Google" id="ProtNLM"/>
    </source>
</evidence>
<proteinExistence type="predicted"/>
<name>A0ABX7JEM0_9RHOB</name>
<dbReference type="Proteomes" id="UP000663629">
    <property type="component" value="Chromosome 1"/>
</dbReference>
<sequence length="63" mass="6891">MARPRAVSGTDMTRALDALAKAGVAPDRVEIIVEPGRVRIVPFVLVDPPKAQDTLQPKEWPDE</sequence>
<gene>
    <name evidence="1" type="ORF">JWJ88_08595</name>
</gene>